<feature type="compositionally biased region" description="Basic residues" evidence="1">
    <location>
        <begin position="58"/>
        <end position="71"/>
    </location>
</feature>
<dbReference type="WBParaSite" id="PTRK_0001023400.1">
    <property type="protein sequence ID" value="PTRK_0001023400.1"/>
    <property type="gene ID" value="PTRK_0001023400"/>
</dbReference>
<feature type="region of interest" description="Disordered" evidence="1">
    <location>
        <begin position="55"/>
        <end position="79"/>
    </location>
</feature>
<keyword evidence="2" id="KW-1185">Reference proteome</keyword>
<dbReference type="Proteomes" id="UP000038045">
    <property type="component" value="Unplaced"/>
</dbReference>
<reference evidence="3" key="1">
    <citation type="submission" date="2017-02" db="UniProtKB">
        <authorList>
            <consortium name="WormBaseParasite"/>
        </authorList>
    </citation>
    <scope>IDENTIFICATION</scope>
</reference>
<dbReference type="AlphaFoldDB" id="A0A0N4ZNX1"/>
<proteinExistence type="predicted"/>
<evidence type="ECO:0000256" key="1">
    <source>
        <dbReference type="SAM" id="MobiDB-lite"/>
    </source>
</evidence>
<evidence type="ECO:0000313" key="2">
    <source>
        <dbReference type="Proteomes" id="UP000038045"/>
    </source>
</evidence>
<organism evidence="2 3">
    <name type="scientific">Parastrongyloides trichosuri</name>
    <name type="common">Possum-specific nematode worm</name>
    <dbReference type="NCBI Taxonomy" id="131310"/>
    <lineage>
        <taxon>Eukaryota</taxon>
        <taxon>Metazoa</taxon>
        <taxon>Ecdysozoa</taxon>
        <taxon>Nematoda</taxon>
        <taxon>Chromadorea</taxon>
        <taxon>Rhabditida</taxon>
        <taxon>Tylenchina</taxon>
        <taxon>Panagrolaimomorpha</taxon>
        <taxon>Strongyloidoidea</taxon>
        <taxon>Strongyloididae</taxon>
        <taxon>Parastrongyloides</taxon>
    </lineage>
</organism>
<protein>
    <submittedName>
        <fullName evidence="3">BESS domain-containing protein</fullName>
    </submittedName>
</protein>
<evidence type="ECO:0000313" key="3">
    <source>
        <dbReference type="WBParaSite" id="PTRK_0001023400.1"/>
    </source>
</evidence>
<accession>A0A0N4ZNX1</accession>
<sequence>MSKVDKFWRSFEKNLKTLKYGDEYQLNFTSDPTLDEGGLYFNMVSKKELAKKEEIKKKAEKKKQESKKRRNQGIESSEGYSTFMRSDVEDCECHKTFKKDFPFSMKELRAMVHNMKYLKTIVQESKELTNMLMIHAEQSTSNTH</sequence>
<name>A0A0N4ZNX1_PARTI</name>